<dbReference type="InterPro" id="IPR046744">
    <property type="entry name" value="DUF6794"/>
</dbReference>
<dbReference type="Pfam" id="PF20594">
    <property type="entry name" value="DUF6794"/>
    <property type="match status" value="1"/>
</dbReference>
<gene>
    <name evidence="2" type="ORF">DENIS_3854</name>
</gene>
<reference evidence="3" key="2">
    <citation type="submission" date="2019-01" db="EMBL/GenBank/DDBJ databases">
        <title>Genome sequence of Desulfonema ishimotonii strain Tokyo 01.</title>
        <authorList>
            <person name="Fukui M."/>
        </authorList>
    </citation>
    <scope>NUCLEOTIDE SEQUENCE [LARGE SCALE GENOMIC DNA]</scope>
    <source>
        <strain evidence="3">Tokyo 01</strain>
    </source>
</reference>
<reference evidence="3" key="1">
    <citation type="submission" date="2017-11" db="EMBL/GenBank/DDBJ databases">
        <authorList>
            <person name="Watanabe M."/>
            <person name="Kojima H."/>
        </authorList>
    </citation>
    <scope>NUCLEOTIDE SEQUENCE [LARGE SCALE GENOMIC DNA]</scope>
    <source>
        <strain evidence="3">Tokyo 01</strain>
    </source>
</reference>
<evidence type="ECO:0000259" key="1">
    <source>
        <dbReference type="Pfam" id="PF20594"/>
    </source>
</evidence>
<proteinExistence type="predicted"/>
<keyword evidence="3" id="KW-1185">Reference proteome</keyword>
<dbReference type="AlphaFoldDB" id="A0A401G0Y4"/>
<evidence type="ECO:0000313" key="3">
    <source>
        <dbReference type="Proteomes" id="UP000288096"/>
    </source>
</evidence>
<dbReference type="RefSeq" id="WP_124330009.1">
    <property type="nucleotide sequence ID" value="NZ_BEXT01000001.1"/>
</dbReference>
<evidence type="ECO:0000313" key="2">
    <source>
        <dbReference type="EMBL" id="GBC62870.1"/>
    </source>
</evidence>
<dbReference type="Proteomes" id="UP000288096">
    <property type="component" value="Unassembled WGS sequence"/>
</dbReference>
<name>A0A401G0Y4_9BACT</name>
<organism evidence="2 3">
    <name type="scientific">Desulfonema ishimotonii</name>
    <dbReference type="NCBI Taxonomy" id="45657"/>
    <lineage>
        <taxon>Bacteria</taxon>
        <taxon>Pseudomonadati</taxon>
        <taxon>Thermodesulfobacteriota</taxon>
        <taxon>Desulfobacteria</taxon>
        <taxon>Desulfobacterales</taxon>
        <taxon>Desulfococcaceae</taxon>
        <taxon>Desulfonema</taxon>
    </lineage>
</organism>
<protein>
    <recommendedName>
        <fullName evidence="1">DUF6794 domain-containing protein</fullName>
    </recommendedName>
</protein>
<comment type="caution">
    <text evidence="2">The sequence shown here is derived from an EMBL/GenBank/DDBJ whole genome shotgun (WGS) entry which is preliminary data.</text>
</comment>
<dbReference type="OrthoDB" id="8781471at2"/>
<feature type="domain" description="DUF6794" evidence="1">
    <location>
        <begin position="44"/>
        <end position="133"/>
    </location>
</feature>
<sequence>MKTILIMILLFMAANDVVCCEKTGNPVLSVTVNKDANSSTGVYIPKNLEDCFNELDKMLHSDAKKYLAEKNEETFRKNIELQKFFSHMQLGLFLRNKWGLWKKNRLVEYFKKLEIFHPDDMSEIILNSYQRYLQKKPIKLDEQVASYKEYWKKATVPEPFVDPQTGKEVKVRSSIYLENRYINIGYSKDSNNIWIYEYDKGWYKPNKELLKKLGYPVN</sequence>
<dbReference type="EMBL" id="BEXT01000001">
    <property type="protein sequence ID" value="GBC62870.1"/>
    <property type="molecule type" value="Genomic_DNA"/>
</dbReference>
<accession>A0A401G0Y4</accession>